<name>A0ABT7TKS3_9MICO</name>
<evidence type="ECO:0000256" key="8">
    <source>
        <dbReference type="ARBA" id="ARBA00023306"/>
    </source>
</evidence>
<comment type="function">
    <text evidence="10">Cell wall formation. Adds enolpyruvyl to UDP-N-acetylglucosamine.</text>
</comment>
<dbReference type="Gene3D" id="1.10.260.40">
    <property type="entry name" value="lambda repressor-like DNA-binding domains"/>
    <property type="match status" value="1"/>
</dbReference>
<dbReference type="CDD" id="cd00093">
    <property type="entry name" value="HTH_XRE"/>
    <property type="match status" value="1"/>
</dbReference>
<dbReference type="SUPFAM" id="SSF47413">
    <property type="entry name" value="lambda repressor-like DNA-binding domains"/>
    <property type="match status" value="1"/>
</dbReference>
<dbReference type="InterPro" id="IPR050068">
    <property type="entry name" value="MurA_subfamily"/>
</dbReference>
<dbReference type="SUPFAM" id="SSF55205">
    <property type="entry name" value="EPT/RTPC-like"/>
    <property type="match status" value="1"/>
</dbReference>
<dbReference type="RefSeq" id="WP_289471651.1">
    <property type="nucleotide sequence ID" value="NZ_JAUCMN010000001.1"/>
</dbReference>
<evidence type="ECO:0000313" key="19">
    <source>
        <dbReference type="EMBL" id="MDM7890130.1"/>
    </source>
</evidence>
<keyword evidence="3" id="KW-0963">Cytoplasm</keyword>
<evidence type="ECO:0000256" key="13">
    <source>
        <dbReference type="ARBA" id="ARBA00039754"/>
    </source>
</evidence>
<evidence type="ECO:0000256" key="14">
    <source>
        <dbReference type="ARBA" id="ARBA00042443"/>
    </source>
</evidence>
<dbReference type="SMART" id="SM00530">
    <property type="entry name" value="HTH_XRE"/>
    <property type="match status" value="1"/>
</dbReference>
<evidence type="ECO:0000256" key="5">
    <source>
        <dbReference type="ARBA" id="ARBA00022679"/>
    </source>
</evidence>
<dbReference type="PANTHER" id="PTHR43783:SF1">
    <property type="entry name" value="UDP-N-ACETYLGLUCOSAMINE 1-CARBOXYVINYLTRANSFERASE"/>
    <property type="match status" value="1"/>
</dbReference>
<comment type="caution">
    <text evidence="19">The sequence shown here is derived from an EMBL/GenBank/DDBJ whole genome shotgun (WGS) entry which is preliminary data.</text>
</comment>
<dbReference type="InterPro" id="IPR001986">
    <property type="entry name" value="Enolpyruvate_Tfrase_dom"/>
</dbReference>
<dbReference type="PROSITE" id="PS50943">
    <property type="entry name" value="HTH_CROC1"/>
    <property type="match status" value="1"/>
</dbReference>
<dbReference type="Pfam" id="PF01381">
    <property type="entry name" value="HTH_3"/>
    <property type="match status" value="1"/>
</dbReference>
<dbReference type="EMBL" id="JAUCMN010000001">
    <property type="protein sequence ID" value="MDM7890130.1"/>
    <property type="molecule type" value="Genomic_DNA"/>
</dbReference>
<dbReference type="InterPro" id="IPR013792">
    <property type="entry name" value="RNA3'P_cycl/enolpyr_Trfase_a/b"/>
</dbReference>
<gene>
    <name evidence="19" type="ORF">QUG93_00340</name>
</gene>
<dbReference type="Proteomes" id="UP001236404">
    <property type="component" value="Unassembled WGS sequence"/>
</dbReference>
<evidence type="ECO:0000256" key="4">
    <source>
        <dbReference type="ARBA" id="ARBA00022618"/>
    </source>
</evidence>
<dbReference type="EC" id="2.5.1.7" evidence="12"/>
<evidence type="ECO:0000256" key="2">
    <source>
        <dbReference type="ARBA" id="ARBA00004752"/>
    </source>
</evidence>
<dbReference type="InterPro" id="IPR001387">
    <property type="entry name" value="Cro/C1-type_HTH"/>
</dbReference>
<comment type="subcellular location">
    <subcellularLocation>
        <location evidence="1">Cytoplasm</location>
    </subcellularLocation>
</comment>
<keyword evidence="5 19" id="KW-0808">Transferase</keyword>
<reference evidence="19 20" key="1">
    <citation type="submission" date="2023-06" db="EMBL/GenBank/DDBJ databases">
        <authorList>
            <person name="Feng G."/>
            <person name="Li J."/>
            <person name="Zhu H."/>
        </authorList>
    </citation>
    <scope>NUCLEOTIDE SEQUENCE [LARGE SCALE GENOMIC DNA]</scope>
    <source>
        <strain evidence="19 20">RHCKG28</strain>
    </source>
</reference>
<evidence type="ECO:0000256" key="12">
    <source>
        <dbReference type="ARBA" id="ARBA00039108"/>
    </source>
</evidence>
<evidence type="ECO:0000256" key="10">
    <source>
        <dbReference type="ARBA" id="ARBA00037534"/>
    </source>
</evidence>
<dbReference type="Pfam" id="PF00275">
    <property type="entry name" value="EPSP_synthase"/>
    <property type="match status" value="1"/>
</dbReference>
<comment type="pathway">
    <text evidence="2">Cell wall biogenesis; peptidoglycan biosynthesis.</text>
</comment>
<evidence type="ECO:0000256" key="6">
    <source>
        <dbReference type="ARBA" id="ARBA00022960"/>
    </source>
</evidence>
<evidence type="ECO:0000256" key="7">
    <source>
        <dbReference type="ARBA" id="ARBA00022984"/>
    </source>
</evidence>
<sequence length="535" mass="57176">MSDTTSVVTSADPAPAPAPEPSGSTPAAAAPLREVGALIRGARKGRSMTQSQLAERVGTSQSAINRIEQGGQNLSLEMLTRISDALDQQIVSIGGAPQRAHLRVQGGRKLSGSIAVNSSKNAAVALLCASLLNRGVTRLHRVARIVEVDRIIDVLRSLGATVTWSEDGETLEIVAAADLHLDAIDADAARRTRSVLMFLGPLSGRYGSFRLPYAGGCDLGTRTVEPHLIALRPFGVDVEATSGWYEVDVANTEVPTKSVVLTERGDTVTENAILAAAARDGVTTIRNASPNYMVQDLCFFLELLGVQVEGIGSTTLRITGRSRIDEVVDYWPSEDPVEAMSLLTAGIVTSSTLTVTRAPIEFLEIELATLAEMGLRFDVSEEYAAANGRTRLVDITVHPSELHAPIDKIHAMPFPGLNIDNLPFFVVIAAMAEGTTLVHDWVYEGRAIHLLDLTRLGASVTLRDPHRLDVTGPTHFSGAEVSCPPALRPAVVILLAMLAAKGESVLRNVGIIARGYEQLQERLNSLGASIETFHD</sequence>
<proteinExistence type="inferred from homology"/>
<dbReference type="Gene3D" id="3.65.10.10">
    <property type="entry name" value="Enolpyruvate transferase domain"/>
    <property type="match status" value="2"/>
</dbReference>
<keyword evidence="8" id="KW-0131">Cell cycle</keyword>
<comment type="catalytic activity">
    <reaction evidence="16">
        <text>phosphoenolpyruvate + UDP-N-acetyl-alpha-D-glucosamine = UDP-N-acetyl-3-O-(1-carboxyvinyl)-alpha-D-glucosamine + phosphate</text>
        <dbReference type="Rhea" id="RHEA:18681"/>
        <dbReference type="ChEBI" id="CHEBI:43474"/>
        <dbReference type="ChEBI" id="CHEBI:57705"/>
        <dbReference type="ChEBI" id="CHEBI:58702"/>
        <dbReference type="ChEBI" id="CHEBI:68483"/>
        <dbReference type="EC" id="2.5.1.7"/>
    </reaction>
</comment>
<keyword evidence="4" id="KW-0132">Cell division</keyword>
<evidence type="ECO:0000256" key="1">
    <source>
        <dbReference type="ARBA" id="ARBA00004496"/>
    </source>
</evidence>
<accession>A0ABT7TKS3</accession>
<evidence type="ECO:0000256" key="15">
    <source>
        <dbReference type="ARBA" id="ARBA00042842"/>
    </source>
</evidence>
<keyword evidence="7" id="KW-0573">Peptidoglycan synthesis</keyword>
<evidence type="ECO:0000256" key="9">
    <source>
        <dbReference type="ARBA" id="ARBA00023316"/>
    </source>
</evidence>
<evidence type="ECO:0000256" key="17">
    <source>
        <dbReference type="SAM" id="MobiDB-lite"/>
    </source>
</evidence>
<feature type="domain" description="HTH cro/C1-type" evidence="18">
    <location>
        <begin position="39"/>
        <end position="93"/>
    </location>
</feature>
<feature type="region of interest" description="Disordered" evidence="17">
    <location>
        <begin position="1"/>
        <end position="30"/>
    </location>
</feature>
<dbReference type="InterPro" id="IPR010982">
    <property type="entry name" value="Lambda_DNA-bd_dom_sf"/>
</dbReference>
<dbReference type="PANTHER" id="PTHR43783">
    <property type="entry name" value="UDP-N-ACETYLGLUCOSAMINE 1-CARBOXYVINYLTRANSFERASE"/>
    <property type="match status" value="1"/>
</dbReference>
<evidence type="ECO:0000256" key="3">
    <source>
        <dbReference type="ARBA" id="ARBA00022490"/>
    </source>
</evidence>
<evidence type="ECO:0000256" key="11">
    <source>
        <dbReference type="ARBA" id="ARBA00038367"/>
    </source>
</evidence>
<evidence type="ECO:0000256" key="16">
    <source>
        <dbReference type="ARBA" id="ARBA00047527"/>
    </source>
</evidence>
<comment type="similarity">
    <text evidence="11">Belongs to the EPSP synthase family. MurA subfamily.</text>
</comment>
<keyword evidence="6" id="KW-0133">Cell shape</keyword>
<evidence type="ECO:0000313" key="20">
    <source>
        <dbReference type="Proteomes" id="UP001236404"/>
    </source>
</evidence>
<keyword evidence="20" id="KW-1185">Reference proteome</keyword>
<evidence type="ECO:0000259" key="18">
    <source>
        <dbReference type="PROSITE" id="PS50943"/>
    </source>
</evidence>
<dbReference type="NCBIfam" id="NF006873">
    <property type="entry name" value="PRK09369.1"/>
    <property type="match status" value="1"/>
</dbReference>
<organism evidence="19 20">
    <name type="scientific">Curtobacterium caseinilyticum</name>
    <dbReference type="NCBI Taxonomy" id="3055137"/>
    <lineage>
        <taxon>Bacteria</taxon>
        <taxon>Bacillati</taxon>
        <taxon>Actinomycetota</taxon>
        <taxon>Actinomycetes</taxon>
        <taxon>Micrococcales</taxon>
        <taxon>Microbacteriaceae</taxon>
        <taxon>Curtobacterium</taxon>
    </lineage>
</organism>
<dbReference type="InterPro" id="IPR036968">
    <property type="entry name" value="Enolpyruvate_Tfrase_sf"/>
</dbReference>
<feature type="compositionally biased region" description="Low complexity" evidence="17">
    <location>
        <begin position="21"/>
        <end position="30"/>
    </location>
</feature>
<protein>
    <recommendedName>
        <fullName evidence="13">UDP-N-acetylglucosamine 1-carboxyvinyltransferase</fullName>
        <ecNumber evidence="12">2.5.1.7</ecNumber>
    </recommendedName>
    <alternativeName>
        <fullName evidence="14">Enoylpyruvate transferase</fullName>
    </alternativeName>
    <alternativeName>
        <fullName evidence="15">UDP-N-acetylglucosamine enolpyruvyl transferase</fullName>
    </alternativeName>
</protein>
<dbReference type="GO" id="GO:0008760">
    <property type="term" value="F:UDP-N-acetylglucosamine 1-carboxyvinyltransferase activity"/>
    <property type="evidence" value="ECO:0007669"/>
    <property type="project" value="UniProtKB-EC"/>
</dbReference>
<keyword evidence="9" id="KW-0961">Cell wall biogenesis/degradation</keyword>